<evidence type="ECO:0000313" key="7">
    <source>
        <dbReference type="Proteomes" id="UP000178606"/>
    </source>
</evidence>
<organism evidence="6 7">
    <name type="scientific">Handelsmanbacteria sp. (strain RIFCSPLOWO2_12_FULL_64_10)</name>
    <dbReference type="NCBI Taxonomy" id="1817868"/>
    <lineage>
        <taxon>Bacteria</taxon>
        <taxon>Candidatus Handelsmaniibacteriota</taxon>
    </lineage>
</organism>
<dbReference type="GO" id="GO:0030313">
    <property type="term" value="C:cell envelope"/>
    <property type="evidence" value="ECO:0007669"/>
    <property type="project" value="UniProtKB-SubCell"/>
</dbReference>
<accession>A0A1F6CG86</accession>
<dbReference type="PANTHER" id="PTHR32347">
    <property type="entry name" value="EFFLUX SYSTEM COMPONENT YKNX-RELATED"/>
    <property type="match status" value="1"/>
</dbReference>
<keyword evidence="2 3" id="KW-0175">Coiled coil</keyword>
<keyword evidence="4" id="KW-1133">Transmembrane helix</keyword>
<sequence length="396" mass="43574">MMARRRPKKRALKWTLYISSGIFVVLALLWIIPIDDVVMASGVVEPGDKVYIDSPITRVVKKIYAWEGTRVKKGQPVAQLEDHDLSSAVITATDEVSSAKAALDMARAKLDHLKAQPLPEDVRVAEARVRSAQVNLEAERKKLARVDSLWVRNYITPSDMEAARTRFEQAQAQQEIAVENLKVARQGPSTAQIREAEAEVSAADADLVKAQHTLDLARETLERAILRSTEDGVVVRVDLKPGMRADAGAIVAIVAAGEGPILRAWVKETNVWKVQRGQPVEILSNVFSDREEFLSIGEVVWTYPYGASDGGERTYEIIVKIKQAVIPPPLGSTADARVIVGRRGILKILLGFEGDIQRYVQKDGAYPPPQIEHPISQIGEKVPAIDTTKTTTQAGQ</sequence>
<feature type="transmembrane region" description="Helical" evidence="4">
    <location>
        <begin position="12"/>
        <end position="32"/>
    </location>
</feature>
<dbReference type="Proteomes" id="UP000178606">
    <property type="component" value="Unassembled WGS sequence"/>
</dbReference>
<protein>
    <recommendedName>
        <fullName evidence="5">YbhG-like alpha-helical hairpin domain-containing protein</fullName>
    </recommendedName>
</protein>
<feature type="domain" description="YbhG-like alpha-helical hairpin" evidence="5">
    <location>
        <begin position="98"/>
        <end position="215"/>
    </location>
</feature>
<proteinExistence type="predicted"/>
<evidence type="ECO:0000256" key="1">
    <source>
        <dbReference type="ARBA" id="ARBA00004196"/>
    </source>
</evidence>
<dbReference type="InterPro" id="IPR059052">
    <property type="entry name" value="HH_YbhG-like"/>
</dbReference>
<dbReference type="AlphaFoldDB" id="A0A1F6CG86"/>
<keyword evidence="4" id="KW-0812">Transmembrane</keyword>
<reference evidence="6 7" key="1">
    <citation type="journal article" date="2016" name="Nat. Commun.">
        <title>Thousands of microbial genomes shed light on interconnected biogeochemical processes in an aquifer system.</title>
        <authorList>
            <person name="Anantharaman K."/>
            <person name="Brown C.T."/>
            <person name="Hug L.A."/>
            <person name="Sharon I."/>
            <person name="Castelle C.J."/>
            <person name="Probst A.J."/>
            <person name="Thomas B.C."/>
            <person name="Singh A."/>
            <person name="Wilkins M.J."/>
            <person name="Karaoz U."/>
            <person name="Brodie E.L."/>
            <person name="Williams K.H."/>
            <person name="Hubbard S.S."/>
            <person name="Banfield J.F."/>
        </authorList>
    </citation>
    <scope>NUCLEOTIDE SEQUENCE [LARGE SCALE GENOMIC DNA]</scope>
    <source>
        <strain evidence="7">RIFCSPLOWO2_12_FULL_64_10</strain>
    </source>
</reference>
<dbReference type="InterPro" id="IPR050465">
    <property type="entry name" value="UPF0194_transport"/>
</dbReference>
<feature type="coiled-coil region" evidence="3">
    <location>
        <begin position="96"/>
        <end position="213"/>
    </location>
</feature>
<evidence type="ECO:0000256" key="2">
    <source>
        <dbReference type="ARBA" id="ARBA00023054"/>
    </source>
</evidence>
<dbReference type="EMBL" id="MFKF01000254">
    <property type="protein sequence ID" value="OGG48148.1"/>
    <property type="molecule type" value="Genomic_DNA"/>
</dbReference>
<dbReference type="Gene3D" id="2.40.50.100">
    <property type="match status" value="1"/>
</dbReference>
<dbReference type="Pfam" id="PF25881">
    <property type="entry name" value="HH_YBHG"/>
    <property type="match status" value="1"/>
</dbReference>
<evidence type="ECO:0000313" key="6">
    <source>
        <dbReference type="EMBL" id="OGG48148.1"/>
    </source>
</evidence>
<dbReference type="Gene3D" id="1.10.287.470">
    <property type="entry name" value="Helix hairpin bin"/>
    <property type="match status" value="2"/>
</dbReference>
<gene>
    <name evidence="6" type="ORF">A3F84_22985</name>
</gene>
<comment type="subcellular location">
    <subcellularLocation>
        <location evidence="1">Cell envelope</location>
    </subcellularLocation>
</comment>
<evidence type="ECO:0000259" key="5">
    <source>
        <dbReference type="Pfam" id="PF25881"/>
    </source>
</evidence>
<keyword evidence="4" id="KW-0472">Membrane</keyword>
<comment type="caution">
    <text evidence="6">The sequence shown here is derived from an EMBL/GenBank/DDBJ whole genome shotgun (WGS) entry which is preliminary data.</text>
</comment>
<name>A0A1F6CG86_HANXR</name>
<evidence type="ECO:0000256" key="3">
    <source>
        <dbReference type="SAM" id="Coils"/>
    </source>
</evidence>
<evidence type="ECO:0000256" key="4">
    <source>
        <dbReference type="SAM" id="Phobius"/>
    </source>
</evidence>
<dbReference type="PANTHER" id="PTHR32347:SF14">
    <property type="entry name" value="EFFLUX SYSTEM COMPONENT YKNX-RELATED"/>
    <property type="match status" value="1"/>
</dbReference>